<feature type="region of interest" description="Disordered" evidence="3">
    <location>
        <begin position="416"/>
        <end position="435"/>
    </location>
</feature>
<protein>
    <submittedName>
        <fullName evidence="9">Uncharacterized protein</fullName>
    </submittedName>
</protein>
<dbReference type="NCBIfam" id="TIGR01730">
    <property type="entry name" value="RND_mfp"/>
    <property type="match status" value="1"/>
</dbReference>
<comment type="similarity">
    <text evidence="1">Belongs to the membrane fusion protein (MFP) (TC 8.A.1) family.</text>
</comment>
<feature type="domain" description="CusB-like beta-barrel" evidence="7">
    <location>
        <begin position="256"/>
        <end position="332"/>
    </location>
</feature>
<keyword evidence="2" id="KW-0813">Transport</keyword>
<dbReference type="RefSeq" id="WP_068804045.1">
    <property type="nucleotide sequence ID" value="NZ_CP014671.1"/>
</dbReference>
<name>A0A1B1YTM1_9GAMM</name>
<dbReference type="GO" id="GO:0022857">
    <property type="term" value="F:transmembrane transporter activity"/>
    <property type="evidence" value="ECO:0007669"/>
    <property type="project" value="InterPro"/>
</dbReference>
<gene>
    <name evidence="9" type="ORF">PG2T_08005</name>
</gene>
<dbReference type="GO" id="GO:0030288">
    <property type="term" value="C:outer membrane-bounded periplasmic space"/>
    <property type="evidence" value="ECO:0007669"/>
    <property type="project" value="TreeGrafter"/>
</dbReference>
<reference evidence="10" key="1">
    <citation type="submission" date="2016-03" db="EMBL/GenBank/DDBJ databases">
        <title>Complete genome sequence of Solimmundus cernigliae, representing a novel lineage of polycyclic aromatic hydrocarbon degraders within the Gammaproteobacteria.</title>
        <authorList>
            <person name="Singleton D.R."/>
            <person name="Dickey A.N."/>
            <person name="Scholl E.H."/>
            <person name="Wright F.A."/>
            <person name="Aitken M.D."/>
        </authorList>
    </citation>
    <scope>NUCLEOTIDE SEQUENCE [LARGE SCALE GENOMIC DNA]</scope>
    <source>
        <strain evidence="10">TR3.2</strain>
    </source>
</reference>
<dbReference type="InterPro" id="IPR051909">
    <property type="entry name" value="MFP_Cation_Efflux"/>
</dbReference>
<feature type="domain" description="CusB-like three alpha-helical bundle" evidence="5">
    <location>
        <begin position="172"/>
        <end position="219"/>
    </location>
</feature>
<dbReference type="FunCoup" id="A0A1B1YTM1">
    <property type="interactions" value="136"/>
</dbReference>
<dbReference type="GO" id="GO:0060003">
    <property type="term" value="P:copper ion export"/>
    <property type="evidence" value="ECO:0007669"/>
    <property type="project" value="TreeGrafter"/>
</dbReference>
<dbReference type="Pfam" id="PF25975">
    <property type="entry name" value="CzcB_C"/>
    <property type="match status" value="1"/>
</dbReference>
<dbReference type="Pfam" id="PF25954">
    <property type="entry name" value="Beta-barrel_RND_2"/>
    <property type="match status" value="1"/>
</dbReference>
<proteinExistence type="inferred from homology"/>
<feature type="domain" description="Heavy metal binding" evidence="4">
    <location>
        <begin position="54"/>
        <end position="80"/>
    </location>
</feature>
<dbReference type="InterPro" id="IPR058791">
    <property type="entry name" value="3HB_CusB"/>
</dbReference>
<dbReference type="AlphaFoldDB" id="A0A1B1YTM1"/>
<dbReference type="STRING" id="1810504.PG2T_08005"/>
<dbReference type="Pfam" id="PF25869">
    <property type="entry name" value="3HB_CusB"/>
    <property type="match status" value="1"/>
</dbReference>
<evidence type="ECO:0000259" key="6">
    <source>
        <dbReference type="Pfam" id="PF25919"/>
    </source>
</evidence>
<dbReference type="FunFam" id="2.40.30.170:FF:000010">
    <property type="entry name" value="Efflux RND transporter periplasmic adaptor subunit"/>
    <property type="match status" value="1"/>
</dbReference>
<evidence type="ECO:0000259" key="7">
    <source>
        <dbReference type="Pfam" id="PF25954"/>
    </source>
</evidence>
<dbReference type="InParanoid" id="A0A1B1YTM1"/>
<dbReference type="Gene3D" id="2.40.30.170">
    <property type="match status" value="1"/>
</dbReference>
<evidence type="ECO:0000256" key="1">
    <source>
        <dbReference type="ARBA" id="ARBA00009477"/>
    </source>
</evidence>
<dbReference type="PANTHER" id="PTHR30097:SF15">
    <property type="entry name" value="CATION EFFLUX SYSTEM PROTEIN CUSB"/>
    <property type="match status" value="1"/>
</dbReference>
<dbReference type="InterPro" id="IPR006143">
    <property type="entry name" value="RND_pump_MFP"/>
</dbReference>
<evidence type="ECO:0000313" key="10">
    <source>
        <dbReference type="Proteomes" id="UP000092952"/>
    </source>
</evidence>
<dbReference type="Pfam" id="PF25919">
    <property type="entry name" value="BSH_CusB"/>
    <property type="match status" value="1"/>
</dbReference>
<organism evidence="9 10">
    <name type="scientific">Immundisolibacter cernigliae</name>
    <dbReference type="NCBI Taxonomy" id="1810504"/>
    <lineage>
        <taxon>Bacteria</taxon>
        <taxon>Pseudomonadati</taxon>
        <taxon>Pseudomonadota</taxon>
        <taxon>Gammaproteobacteria</taxon>
        <taxon>Immundisolibacterales</taxon>
        <taxon>Immundisolibacteraceae</taxon>
        <taxon>Immundisolibacter</taxon>
    </lineage>
</organism>
<evidence type="ECO:0000259" key="4">
    <source>
        <dbReference type="Pfam" id="PF19335"/>
    </source>
</evidence>
<dbReference type="SUPFAM" id="SSF111369">
    <property type="entry name" value="HlyD-like secretion proteins"/>
    <property type="match status" value="1"/>
</dbReference>
<dbReference type="GO" id="GO:0046914">
    <property type="term" value="F:transition metal ion binding"/>
    <property type="evidence" value="ECO:0007669"/>
    <property type="project" value="TreeGrafter"/>
</dbReference>
<accession>A0A1B1YTM1</accession>
<dbReference type="OrthoDB" id="9806939at2"/>
<feature type="domain" description="CusB-like barrel-sandwich hybrid" evidence="6">
    <location>
        <begin position="135"/>
        <end position="252"/>
    </location>
</feature>
<dbReference type="Pfam" id="PF19335">
    <property type="entry name" value="HMBD"/>
    <property type="match status" value="1"/>
</dbReference>
<evidence type="ECO:0000256" key="2">
    <source>
        <dbReference type="ARBA" id="ARBA00022448"/>
    </source>
</evidence>
<feature type="domain" description="CzcB-like C-terminal circularly permuted SH3-like" evidence="8">
    <location>
        <begin position="339"/>
        <end position="399"/>
    </location>
</feature>
<dbReference type="InterPro" id="IPR045800">
    <property type="entry name" value="HMBD"/>
</dbReference>
<dbReference type="GO" id="GO:0015679">
    <property type="term" value="P:plasma membrane copper ion transport"/>
    <property type="evidence" value="ECO:0007669"/>
    <property type="project" value="TreeGrafter"/>
</dbReference>
<evidence type="ECO:0000259" key="8">
    <source>
        <dbReference type="Pfam" id="PF25975"/>
    </source>
</evidence>
<dbReference type="GO" id="GO:0016020">
    <property type="term" value="C:membrane"/>
    <property type="evidence" value="ECO:0007669"/>
    <property type="project" value="InterPro"/>
</dbReference>
<dbReference type="EMBL" id="CP014671">
    <property type="protein sequence ID" value="ANX04128.1"/>
    <property type="molecule type" value="Genomic_DNA"/>
</dbReference>
<dbReference type="InterPro" id="IPR058790">
    <property type="entry name" value="BSH_CusB"/>
</dbReference>
<dbReference type="Gene3D" id="2.40.420.20">
    <property type="match status" value="1"/>
</dbReference>
<evidence type="ECO:0000313" key="9">
    <source>
        <dbReference type="EMBL" id="ANX04128.1"/>
    </source>
</evidence>
<dbReference type="PANTHER" id="PTHR30097">
    <property type="entry name" value="CATION EFFLUX SYSTEM PROTEIN CUSB"/>
    <property type="match status" value="1"/>
</dbReference>
<keyword evidence="10" id="KW-1185">Reference proteome</keyword>
<evidence type="ECO:0000259" key="5">
    <source>
        <dbReference type="Pfam" id="PF25869"/>
    </source>
</evidence>
<dbReference type="Gene3D" id="6.10.140.730">
    <property type="match status" value="1"/>
</dbReference>
<dbReference type="InterPro" id="IPR058649">
    <property type="entry name" value="CzcB_C"/>
</dbReference>
<dbReference type="KEGG" id="gbi:PG2T_08005"/>
<dbReference type="Proteomes" id="UP000092952">
    <property type="component" value="Chromosome"/>
</dbReference>
<sequence length="435" mass="45026">MKSPRTVLLVLAVAVAGVTGGVLAGRWSASRTAEPAVVAVPAGSAAGTERKVLYWYDPMYPQQRFDQPGKSPFMDMQLVPRYADEATDQSDKQAGVKIDPAIVQNLGMRLAMVQRVPVSTRVEASGIVGLNERAVAVVQSRAAGFVERVWPLAPGDVIAAGQALAQLRVPAWTAAQHEFIAVRGAGDAGLLAAARERLLSLGMTLAQVRALERGGAAQARHTLRAPIGGVLEALDVRAGMTLTAGQTLARINGLDPVWLDVAVPQAQAGQVTVGARAEAELAATPGQPIIGRVSALLPTLNEATRSLRVRVELPNADGRLRPGQSAQVQLVGDGADTALAVPTEAVIRTGRRALVMVASDGGRYRPQEVTLGPELGDKTVIRAGLDEGQQVVASGQFLVDSEASLLGIGVGPAADRPVAAPHSGHVQGDGAGAAP</sequence>
<evidence type="ECO:0000256" key="3">
    <source>
        <dbReference type="SAM" id="MobiDB-lite"/>
    </source>
</evidence>
<dbReference type="InterPro" id="IPR058792">
    <property type="entry name" value="Beta-barrel_RND_2"/>
</dbReference>